<keyword evidence="3" id="KW-1185">Reference proteome</keyword>
<dbReference type="RefSeq" id="WP_378572506.1">
    <property type="nucleotide sequence ID" value="NZ_JBHSFQ010000005.1"/>
</dbReference>
<dbReference type="EMBL" id="JBHSFQ010000005">
    <property type="protein sequence ID" value="MFC4561849.1"/>
    <property type="molecule type" value="Genomic_DNA"/>
</dbReference>
<evidence type="ECO:0000256" key="1">
    <source>
        <dbReference type="SAM" id="MobiDB-lite"/>
    </source>
</evidence>
<protein>
    <submittedName>
        <fullName evidence="2">DinB family protein</fullName>
    </submittedName>
</protein>
<dbReference type="Proteomes" id="UP001595923">
    <property type="component" value="Unassembled WGS sequence"/>
</dbReference>
<organism evidence="2 3">
    <name type="scientific">Nocardiopsis mangrovi</name>
    <dbReference type="NCBI Taxonomy" id="1179818"/>
    <lineage>
        <taxon>Bacteria</taxon>
        <taxon>Bacillati</taxon>
        <taxon>Actinomycetota</taxon>
        <taxon>Actinomycetes</taxon>
        <taxon>Streptosporangiales</taxon>
        <taxon>Nocardiopsidaceae</taxon>
        <taxon>Nocardiopsis</taxon>
    </lineage>
</organism>
<dbReference type="Pfam" id="PF04978">
    <property type="entry name" value="MST"/>
    <property type="match status" value="1"/>
</dbReference>
<accession>A0ABV9DU09</accession>
<feature type="region of interest" description="Disordered" evidence="1">
    <location>
        <begin position="1"/>
        <end position="24"/>
    </location>
</feature>
<dbReference type="Gene3D" id="1.20.120.450">
    <property type="entry name" value="dinb family like domain"/>
    <property type="match status" value="1"/>
</dbReference>
<name>A0ABV9DU09_9ACTN</name>
<reference evidence="3" key="1">
    <citation type="journal article" date="2019" name="Int. J. Syst. Evol. Microbiol.">
        <title>The Global Catalogue of Microorganisms (GCM) 10K type strain sequencing project: providing services to taxonomists for standard genome sequencing and annotation.</title>
        <authorList>
            <consortium name="The Broad Institute Genomics Platform"/>
            <consortium name="The Broad Institute Genome Sequencing Center for Infectious Disease"/>
            <person name="Wu L."/>
            <person name="Ma J."/>
        </authorList>
    </citation>
    <scope>NUCLEOTIDE SEQUENCE [LARGE SCALE GENOMIC DNA]</scope>
    <source>
        <strain evidence="3">XZYJ18</strain>
    </source>
</reference>
<dbReference type="InterPro" id="IPR034660">
    <property type="entry name" value="DinB/YfiT-like"/>
</dbReference>
<sequence>MPSDRLHAPGPRARDTGPPRTGSDEKATLLGFLGHLRDAIANKAAGVPEPQVRTGGVPSGTNLLGLVKHLTCVERFYFLGEPVDDWARTMRPSPTETVEGVLAGYREAVELADQAVAACPDLALPAPGPPHRDPAPSMRWVLVHMIEETGRHAGHADILRERIDGSTGR</sequence>
<dbReference type="InterPro" id="IPR007061">
    <property type="entry name" value="MST-like"/>
</dbReference>
<proteinExistence type="predicted"/>
<dbReference type="SUPFAM" id="SSF109854">
    <property type="entry name" value="DinB/YfiT-like putative metalloenzymes"/>
    <property type="match status" value="1"/>
</dbReference>
<gene>
    <name evidence="2" type="ORF">ACFO4E_08260</name>
</gene>
<evidence type="ECO:0000313" key="2">
    <source>
        <dbReference type="EMBL" id="MFC4561849.1"/>
    </source>
</evidence>
<evidence type="ECO:0000313" key="3">
    <source>
        <dbReference type="Proteomes" id="UP001595923"/>
    </source>
</evidence>
<comment type="caution">
    <text evidence="2">The sequence shown here is derived from an EMBL/GenBank/DDBJ whole genome shotgun (WGS) entry which is preliminary data.</text>
</comment>